<dbReference type="EMBL" id="CP003200">
    <property type="protein sequence ID" value="AEW59935.1"/>
    <property type="molecule type" value="Genomic_DNA"/>
</dbReference>
<keyword evidence="1" id="KW-0489">Methyltransferase</keyword>
<organism evidence="3 4">
    <name type="scientific">Klebsiella pneumoniae subsp. pneumoniae (strain HS11286)</name>
    <dbReference type="NCBI Taxonomy" id="1125630"/>
    <lineage>
        <taxon>Bacteria</taxon>
        <taxon>Pseudomonadati</taxon>
        <taxon>Pseudomonadota</taxon>
        <taxon>Gammaproteobacteria</taxon>
        <taxon>Enterobacterales</taxon>
        <taxon>Enterobacteriaceae</taxon>
        <taxon>Klebsiella/Raoultella group</taxon>
        <taxon>Klebsiella</taxon>
        <taxon>Klebsiella pneumoniae complex</taxon>
    </lineage>
</organism>
<dbReference type="KEGG" id="kpm:KPHS_12370"/>
<dbReference type="RefSeq" id="YP_005225537.1">
    <property type="nucleotide sequence ID" value="NC_016845.1"/>
</dbReference>
<dbReference type="GO" id="GO:0032259">
    <property type="term" value="P:methylation"/>
    <property type="evidence" value="ECO:0007669"/>
    <property type="project" value="UniProtKB-KW"/>
</dbReference>
<dbReference type="NCBIfam" id="TIGR01712">
    <property type="entry name" value="phage_N6A_met"/>
    <property type="match status" value="1"/>
</dbReference>
<dbReference type="GO" id="GO:0003677">
    <property type="term" value="F:DNA binding"/>
    <property type="evidence" value="ECO:0007669"/>
    <property type="project" value="InterPro"/>
</dbReference>
<dbReference type="HOGENOM" id="CLU_096746_2_0_6"/>
<sequence>MTDYGGSKTPKNERDYWQTPIEIFNALDREFGFWLDAAASESNALCAHYITELDDSLNSEWTSYGAIWCNPPYSDIGPWVEKAAEQSRAQSQAVVMLLPADISTGWFISAMQSADELRLITGGRVQFVPASVTGKRKSNPKGSLLFIWRPYITPRHIITTVSLTELKRIGNLEAA</sequence>
<dbReference type="PROSITE" id="PS00092">
    <property type="entry name" value="N6_MTASE"/>
    <property type="match status" value="1"/>
</dbReference>
<dbReference type="REBASE" id="45603">
    <property type="entry name" value="M.Kpn11286ORF12370P"/>
</dbReference>
<dbReference type="InterPro" id="IPR008593">
    <property type="entry name" value="Dam_MeTrfase"/>
</dbReference>
<dbReference type="STRING" id="1125630.KPHS_12370"/>
<dbReference type="RefSeq" id="WP_014342889.1">
    <property type="nucleotide sequence ID" value="NC_016845.1"/>
</dbReference>
<evidence type="ECO:0000313" key="3">
    <source>
        <dbReference type="EMBL" id="AEW59935.1"/>
    </source>
</evidence>
<evidence type="ECO:0000256" key="1">
    <source>
        <dbReference type="ARBA" id="ARBA00022603"/>
    </source>
</evidence>
<dbReference type="Proteomes" id="UP000007841">
    <property type="component" value="Chromosome"/>
</dbReference>
<accession>A0A0H3GJD6</accession>
<evidence type="ECO:0000313" key="4">
    <source>
        <dbReference type="Proteomes" id="UP000007841"/>
    </source>
</evidence>
<keyword evidence="2" id="KW-0808">Transferase</keyword>
<dbReference type="GeneID" id="11846236"/>
<dbReference type="GO" id="GO:0009007">
    <property type="term" value="F:site-specific DNA-methyltransferase (adenine-specific) activity"/>
    <property type="evidence" value="ECO:0007669"/>
    <property type="project" value="InterPro"/>
</dbReference>
<gene>
    <name evidence="3" type="ordered locus">KPHS_12370</name>
</gene>
<protein>
    <submittedName>
        <fullName evidence="3">Phage N-6-adenine-methyltransferase</fullName>
    </submittedName>
</protein>
<dbReference type="PATRIC" id="fig|1125630.4.peg.1202"/>
<dbReference type="GO" id="GO:0009307">
    <property type="term" value="P:DNA restriction-modification system"/>
    <property type="evidence" value="ECO:0007669"/>
    <property type="project" value="InterPro"/>
</dbReference>
<proteinExistence type="predicted"/>
<reference evidence="3 4" key="1">
    <citation type="journal article" date="2012" name="J. Bacteriol.">
        <title>Complete genome sequence of Klebsiella pneumoniae subsp. pneumoniae HS11286, a multidrug-resistant strain isolated from human sputum.</title>
        <authorList>
            <person name="Liu P."/>
            <person name="Li P."/>
            <person name="Jiang X."/>
            <person name="Bi D."/>
            <person name="Xie Y."/>
            <person name="Tai C."/>
            <person name="Deng Z."/>
            <person name="Rajakumar K."/>
            <person name="Ou H.Y."/>
        </authorList>
    </citation>
    <scope>NUCLEOTIDE SEQUENCE [LARGE SCALE GENOMIC DNA]</scope>
    <source>
        <strain evidence="3 4">HS11286</strain>
    </source>
</reference>
<keyword evidence="4" id="KW-1185">Reference proteome</keyword>
<name>A0A0H3GJD6_KLEPH</name>
<dbReference type="InterPro" id="IPR002052">
    <property type="entry name" value="DNA_methylase_N6_adenine_CS"/>
</dbReference>
<dbReference type="AlphaFoldDB" id="A0A0H3GJD6"/>
<dbReference type="Pfam" id="PF05869">
    <property type="entry name" value="Dam"/>
    <property type="match status" value="1"/>
</dbReference>
<evidence type="ECO:0000256" key="2">
    <source>
        <dbReference type="ARBA" id="ARBA00022679"/>
    </source>
</evidence>